<evidence type="ECO:0000259" key="5">
    <source>
        <dbReference type="PROSITE" id="PS50222"/>
    </source>
</evidence>
<dbReference type="InterPro" id="IPR002048">
    <property type="entry name" value="EF_hand_dom"/>
</dbReference>
<dbReference type="Proteomes" id="UP001140949">
    <property type="component" value="Unassembled WGS sequence"/>
</dbReference>
<dbReference type="EMBL" id="JANAVB010043216">
    <property type="protein sequence ID" value="KAJ6793249.1"/>
    <property type="molecule type" value="Genomic_DNA"/>
</dbReference>
<feature type="compositionally biased region" description="Basic and acidic residues" evidence="4">
    <location>
        <begin position="1"/>
        <end position="12"/>
    </location>
</feature>
<evidence type="ECO:0000256" key="4">
    <source>
        <dbReference type="SAM" id="MobiDB-lite"/>
    </source>
</evidence>
<comment type="caution">
    <text evidence="6">The sequence shown here is derived from an EMBL/GenBank/DDBJ whole genome shotgun (WGS) entry which is preliminary data.</text>
</comment>
<dbReference type="AlphaFoldDB" id="A0AAX6DNH7"/>
<dbReference type="InterPro" id="IPR011992">
    <property type="entry name" value="EF-hand-dom_pair"/>
</dbReference>
<keyword evidence="3" id="KW-0106">Calcium</keyword>
<reference evidence="6" key="1">
    <citation type="journal article" date="2023" name="GigaByte">
        <title>Genome assembly of the bearded iris, Iris pallida Lam.</title>
        <authorList>
            <person name="Bruccoleri R.E."/>
            <person name="Oakeley E.J."/>
            <person name="Faust A.M.E."/>
            <person name="Altorfer M."/>
            <person name="Dessus-Babus S."/>
            <person name="Burckhardt D."/>
            <person name="Oertli M."/>
            <person name="Naumann U."/>
            <person name="Petersen F."/>
            <person name="Wong J."/>
        </authorList>
    </citation>
    <scope>NUCLEOTIDE SEQUENCE</scope>
    <source>
        <strain evidence="6">GSM-AAB239-AS_SAM_17_03QT</strain>
    </source>
</reference>
<protein>
    <submittedName>
        <fullName evidence="6">Calcium-binding protein CML19</fullName>
    </submittedName>
</protein>
<evidence type="ECO:0000313" key="7">
    <source>
        <dbReference type="Proteomes" id="UP001140949"/>
    </source>
</evidence>
<gene>
    <name evidence="6" type="ORF">M6B38_111775</name>
</gene>
<dbReference type="SUPFAM" id="SSF47473">
    <property type="entry name" value="EF-hand"/>
    <property type="match status" value="1"/>
</dbReference>
<feature type="domain" description="EF-hand" evidence="5">
    <location>
        <begin position="66"/>
        <end position="101"/>
    </location>
</feature>
<dbReference type="Pfam" id="PF13833">
    <property type="entry name" value="EF-hand_8"/>
    <property type="match status" value="1"/>
</dbReference>
<evidence type="ECO:0000313" key="6">
    <source>
        <dbReference type="EMBL" id="KAJ6793249.1"/>
    </source>
</evidence>
<feature type="compositionally biased region" description="Low complexity" evidence="4">
    <location>
        <begin position="54"/>
        <end position="66"/>
    </location>
</feature>
<dbReference type="PROSITE" id="PS00018">
    <property type="entry name" value="EF_HAND_1"/>
    <property type="match status" value="3"/>
</dbReference>
<evidence type="ECO:0000256" key="3">
    <source>
        <dbReference type="ARBA" id="ARBA00022837"/>
    </source>
</evidence>
<dbReference type="PROSITE" id="PS50222">
    <property type="entry name" value="EF_HAND_2"/>
    <property type="match status" value="2"/>
</dbReference>
<feature type="domain" description="EF-hand" evidence="5">
    <location>
        <begin position="177"/>
        <end position="207"/>
    </location>
</feature>
<dbReference type="InterPro" id="IPR039647">
    <property type="entry name" value="EF_hand_pair_protein_CML-like"/>
</dbReference>
<keyword evidence="7" id="KW-1185">Reference proteome</keyword>
<dbReference type="FunFam" id="1.10.238.10:FF:000178">
    <property type="entry name" value="Calmodulin-2 A"/>
    <property type="match status" value="1"/>
</dbReference>
<accession>A0AAX6DNH7</accession>
<dbReference type="Pfam" id="PF13499">
    <property type="entry name" value="EF-hand_7"/>
    <property type="match status" value="1"/>
</dbReference>
<name>A0AAX6DNH7_IRIPA</name>
<evidence type="ECO:0000256" key="1">
    <source>
        <dbReference type="ARBA" id="ARBA00022723"/>
    </source>
</evidence>
<feature type="region of interest" description="Disordered" evidence="4">
    <location>
        <begin position="1"/>
        <end position="66"/>
    </location>
</feature>
<dbReference type="PANTHER" id="PTHR10891">
    <property type="entry name" value="EF-HAND CALCIUM-BINDING DOMAIN CONTAINING PROTEIN"/>
    <property type="match status" value="1"/>
</dbReference>
<organism evidence="6 7">
    <name type="scientific">Iris pallida</name>
    <name type="common">Sweet iris</name>
    <dbReference type="NCBI Taxonomy" id="29817"/>
    <lineage>
        <taxon>Eukaryota</taxon>
        <taxon>Viridiplantae</taxon>
        <taxon>Streptophyta</taxon>
        <taxon>Embryophyta</taxon>
        <taxon>Tracheophyta</taxon>
        <taxon>Spermatophyta</taxon>
        <taxon>Magnoliopsida</taxon>
        <taxon>Liliopsida</taxon>
        <taxon>Asparagales</taxon>
        <taxon>Iridaceae</taxon>
        <taxon>Iridoideae</taxon>
        <taxon>Irideae</taxon>
        <taxon>Iris</taxon>
    </lineage>
</organism>
<dbReference type="GO" id="GO:0043226">
    <property type="term" value="C:organelle"/>
    <property type="evidence" value="ECO:0007669"/>
    <property type="project" value="UniProtKB-ARBA"/>
</dbReference>
<dbReference type="CDD" id="cd00051">
    <property type="entry name" value="EFh"/>
    <property type="match status" value="2"/>
</dbReference>
<dbReference type="InterPro" id="IPR018247">
    <property type="entry name" value="EF_Hand_1_Ca_BS"/>
</dbReference>
<dbReference type="SMART" id="SM00054">
    <property type="entry name" value="EFh"/>
    <property type="match status" value="2"/>
</dbReference>
<dbReference type="GO" id="GO:0005509">
    <property type="term" value="F:calcium ion binding"/>
    <property type="evidence" value="ECO:0007669"/>
    <property type="project" value="InterPro"/>
</dbReference>
<keyword evidence="2" id="KW-0677">Repeat</keyword>
<keyword evidence="1" id="KW-0479">Metal-binding</keyword>
<dbReference type="Gene3D" id="1.10.238.10">
    <property type="entry name" value="EF-hand"/>
    <property type="match status" value="2"/>
</dbReference>
<sequence>MYRRDNDAHGLEEGNPTPSIRRFFCMLSPKKPIQKQSSPRLQVPQLPPSQAPVSSLMEASSSSSASGKSEFSRVFHYFDENGDGKISPMELRNSCMRTAGTELSAEDAEAVVGYTDSDGDGLLGLEDFVKLVEVEEEEEKGRSLKDAFGAYATEEDGQDYITAKSLKHALRRLGESKSTDECKVMIRCFDLNGDGVLSFEEFRLMML</sequence>
<evidence type="ECO:0000256" key="2">
    <source>
        <dbReference type="ARBA" id="ARBA00022737"/>
    </source>
</evidence>
<proteinExistence type="predicted"/>
<reference evidence="6" key="2">
    <citation type="submission" date="2023-04" db="EMBL/GenBank/DDBJ databases">
        <authorList>
            <person name="Bruccoleri R.E."/>
            <person name="Oakeley E.J."/>
            <person name="Faust A.-M."/>
            <person name="Dessus-Babus S."/>
            <person name="Altorfer M."/>
            <person name="Burckhardt D."/>
            <person name="Oertli M."/>
            <person name="Naumann U."/>
            <person name="Petersen F."/>
            <person name="Wong J."/>
        </authorList>
    </citation>
    <scope>NUCLEOTIDE SEQUENCE</scope>
    <source>
        <strain evidence="6">GSM-AAB239-AS_SAM_17_03QT</strain>
        <tissue evidence="6">Leaf</tissue>
    </source>
</reference>